<accession>A0ABR3HNM2</accession>
<name>A0ABR3HNM2_LOXSC</name>
<organism evidence="1 2">
    <name type="scientific">Loxostege sticticalis</name>
    <name type="common">Beet webworm moth</name>
    <dbReference type="NCBI Taxonomy" id="481309"/>
    <lineage>
        <taxon>Eukaryota</taxon>
        <taxon>Metazoa</taxon>
        <taxon>Ecdysozoa</taxon>
        <taxon>Arthropoda</taxon>
        <taxon>Hexapoda</taxon>
        <taxon>Insecta</taxon>
        <taxon>Pterygota</taxon>
        <taxon>Neoptera</taxon>
        <taxon>Endopterygota</taxon>
        <taxon>Lepidoptera</taxon>
        <taxon>Glossata</taxon>
        <taxon>Ditrysia</taxon>
        <taxon>Pyraloidea</taxon>
        <taxon>Crambidae</taxon>
        <taxon>Pyraustinae</taxon>
        <taxon>Loxostege</taxon>
    </lineage>
</organism>
<keyword evidence="2" id="KW-1185">Reference proteome</keyword>
<dbReference type="EMBL" id="JBEUOH010000016">
    <property type="protein sequence ID" value="KAL0871988.1"/>
    <property type="molecule type" value="Genomic_DNA"/>
</dbReference>
<gene>
    <name evidence="1" type="ORF">ABMA27_004428</name>
</gene>
<evidence type="ECO:0000313" key="1">
    <source>
        <dbReference type="EMBL" id="KAL0871988.1"/>
    </source>
</evidence>
<reference evidence="1 2" key="1">
    <citation type="submission" date="2024-06" db="EMBL/GenBank/DDBJ databases">
        <title>A chromosome-level genome assembly of beet webworm, Loxostege sticticalis.</title>
        <authorList>
            <person name="Zhang Y."/>
        </authorList>
    </citation>
    <scope>NUCLEOTIDE SEQUENCE [LARGE SCALE GENOMIC DNA]</scope>
    <source>
        <strain evidence="1">AQ026</strain>
        <tissue evidence="1">Whole body</tissue>
    </source>
</reference>
<sequence>MFRKFSQDLGFILLLICQRVLTTLRHTHIRKTLRAVLTAAKPFVYTYSVPVTVAYTAPVAYSAYSAYSPVAYSAYPYTAPYSYYI</sequence>
<protein>
    <submittedName>
        <fullName evidence="1">Uncharacterized protein</fullName>
    </submittedName>
</protein>
<comment type="caution">
    <text evidence="1">The sequence shown here is derived from an EMBL/GenBank/DDBJ whole genome shotgun (WGS) entry which is preliminary data.</text>
</comment>
<dbReference type="Proteomes" id="UP001549920">
    <property type="component" value="Unassembled WGS sequence"/>
</dbReference>
<evidence type="ECO:0000313" key="2">
    <source>
        <dbReference type="Proteomes" id="UP001549920"/>
    </source>
</evidence>
<proteinExistence type="predicted"/>